<gene>
    <name evidence="1" type="ORF">EVAR_80829_1</name>
</gene>
<proteinExistence type="predicted"/>
<accession>A0A4C1WDJ0</accession>
<dbReference type="EMBL" id="BGZK01000538">
    <property type="protein sequence ID" value="GBP49161.1"/>
    <property type="molecule type" value="Genomic_DNA"/>
</dbReference>
<dbReference type="Proteomes" id="UP000299102">
    <property type="component" value="Unassembled WGS sequence"/>
</dbReference>
<reference evidence="1 2" key="1">
    <citation type="journal article" date="2019" name="Commun. Biol.">
        <title>The bagworm genome reveals a unique fibroin gene that provides high tensile strength.</title>
        <authorList>
            <person name="Kono N."/>
            <person name="Nakamura H."/>
            <person name="Ohtoshi R."/>
            <person name="Tomita M."/>
            <person name="Numata K."/>
            <person name="Arakawa K."/>
        </authorList>
    </citation>
    <scope>NUCLEOTIDE SEQUENCE [LARGE SCALE GENOMIC DNA]</scope>
</reference>
<dbReference type="AlphaFoldDB" id="A0A4C1WDJ0"/>
<evidence type="ECO:0000313" key="2">
    <source>
        <dbReference type="Proteomes" id="UP000299102"/>
    </source>
</evidence>
<name>A0A4C1WDJ0_EUMVA</name>
<keyword evidence="2" id="KW-1185">Reference proteome</keyword>
<evidence type="ECO:0000313" key="1">
    <source>
        <dbReference type="EMBL" id="GBP49161.1"/>
    </source>
</evidence>
<protein>
    <submittedName>
        <fullName evidence="1">Uncharacterized protein</fullName>
    </submittedName>
</protein>
<sequence>MIYFEEWINKNEQYLSICNLALISVPEKQRKIEVAKHSHHVADGGSWRRPALRRHAIKRLCDDAPQRGVTDTRGDIYAA</sequence>
<comment type="caution">
    <text evidence="1">The sequence shown here is derived from an EMBL/GenBank/DDBJ whole genome shotgun (WGS) entry which is preliminary data.</text>
</comment>
<organism evidence="1 2">
    <name type="scientific">Eumeta variegata</name>
    <name type="common">Bagworm moth</name>
    <name type="synonym">Eumeta japonica</name>
    <dbReference type="NCBI Taxonomy" id="151549"/>
    <lineage>
        <taxon>Eukaryota</taxon>
        <taxon>Metazoa</taxon>
        <taxon>Ecdysozoa</taxon>
        <taxon>Arthropoda</taxon>
        <taxon>Hexapoda</taxon>
        <taxon>Insecta</taxon>
        <taxon>Pterygota</taxon>
        <taxon>Neoptera</taxon>
        <taxon>Endopterygota</taxon>
        <taxon>Lepidoptera</taxon>
        <taxon>Glossata</taxon>
        <taxon>Ditrysia</taxon>
        <taxon>Tineoidea</taxon>
        <taxon>Psychidae</taxon>
        <taxon>Oiketicinae</taxon>
        <taxon>Eumeta</taxon>
    </lineage>
</organism>